<evidence type="ECO:0000256" key="2">
    <source>
        <dbReference type="ARBA" id="ARBA00022574"/>
    </source>
</evidence>
<protein>
    <submittedName>
        <fullName evidence="5">WD40-repeat-containing domain protein</fullName>
    </submittedName>
</protein>
<dbReference type="InterPro" id="IPR036322">
    <property type="entry name" value="WD40_repeat_dom_sf"/>
</dbReference>
<evidence type="ECO:0000313" key="6">
    <source>
        <dbReference type="Proteomes" id="UP000268093"/>
    </source>
</evidence>
<dbReference type="InterPro" id="IPR019775">
    <property type="entry name" value="WD40_repeat_CS"/>
</dbReference>
<dbReference type="PANTHER" id="PTHR18763:SF0">
    <property type="entry name" value="WD REPEAT-CONTAINING PROTEIN 18"/>
    <property type="match status" value="1"/>
</dbReference>
<dbReference type="InterPro" id="IPR045227">
    <property type="entry name" value="WDR18/Ipi3/RID3"/>
</dbReference>
<comment type="caution">
    <text evidence="5">The sequence shown here is derived from an EMBL/GenBank/DDBJ whole genome shotgun (WGS) entry which is preliminary data.</text>
</comment>
<comment type="similarity">
    <text evidence="1">Belongs to the WD repeat IPI3/WDR18 family.</text>
</comment>
<dbReference type="GO" id="GO:0120330">
    <property type="term" value="C:rixosome complex"/>
    <property type="evidence" value="ECO:0007669"/>
    <property type="project" value="TreeGrafter"/>
</dbReference>
<dbReference type="SMART" id="SM00320">
    <property type="entry name" value="WD40"/>
    <property type="match status" value="4"/>
</dbReference>
<dbReference type="PROSITE" id="PS50082">
    <property type="entry name" value="WD_REPEATS_2"/>
    <property type="match status" value="2"/>
</dbReference>
<dbReference type="GO" id="GO:0005656">
    <property type="term" value="C:nuclear pre-replicative complex"/>
    <property type="evidence" value="ECO:0007669"/>
    <property type="project" value="TreeGrafter"/>
</dbReference>
<dbReference type="PANTHER" id="PTHR18763">
    <property type="entry name" value="WD-REPEAT PROTEIN 18"/>
    <property type="match status" value="1"/>
</dbReference>
<dbReference type="PROSITE" id="PS50294">
    <property type="entry name" value="WD_REPEATS_REGION"/>
    <property type="match status" value="2"/>
</dbReference>
<gene>
    <name evidence="5" type="ORF">BC936DRAFT_138895</name>
</gene>
<dbReference type="SUPFAM" id="SSF50978">
    <property type="entry name" value="WD40 repeat-like"/>
    <property type="match status" value="1"/>
</dbReference>
<accession>A0A433BEN6</accession>
<dbReference type="GO" id="GO:0006261">
    <property type="term" value="P:DNA-templated DNA replication"/>
    <property type="evidence" value="ECO:0007669"/>
    <property type="project" value="TreeGrafter"/>
</dbReference>
<name>A0A433BEN6_9FUNG</name>
<dbReference type="InterPro" id="IPR001680">
    <property type="entry name" value="WD40_rpt"/>
</dbReference>
<dbReference type="Pfam" id="PF00400">
    <property type="entry name" value="WD40"/>
    <property type="match status" value="2"/>
</dbReference>
<keyword evidence="2 4" id="KW-0853">WD repeat</keyword>
<dbReference type="PROSITE" id="PS00678">
    <property type="entry name" value="WD_REPEATS_1"/>
    <property type="match status" value="1"/>
</dbReference>
<sequence>MFTEVALTTSATDPTSYLWDIRSGTVFFSFKQNVCGKGALALAPLHATPGNRIGLVLAAQADKAIVHIYSWHKDQVHVKCICPEKLVTIAASNRGTYCAGGTEAGKIYVWEISTGNLLRSFDAHYKRVSVLRFASDDSALVSGSEDAGVNVWLLSNLLDNSSDDAPTPYYSWSDHTLPISDIVCGVGSFRTARVLTGSLDHTCKVSDSFTLFIGLLCTSTFPLFQTVFFQKLNSNIWDLATGILLTTFLLPYPITALALDPAERTFFAAGGNLVYQVDLYRRREARNYGSGEVEAVGGSGRVEGIEGGDGDPGEARLVFRGHSAPITSLALSLDGSLLLSSSDDATVAVWDVVSRQSIRTFVQHRGPVSSVSCFLRPPETAAAGIGAVQHKGSAATVVVQPFRRMRKTEAEERDEGVGMRIAGNVEARASFVLFGIPGGSLEWFSICLT</sequence>
<dbReference type="Gene3D" id="2.130.10.10">
    <property type="entry name" value="YVTN repeat-like/Quinoprotein amine dehydrogenase"/>
    <property type="match status" value="2"/>
</dbReference>
<dbReference type="InterPro" id="IPR015943">
    <property type="entry name" value="WD40/YVTN_repeat-like_dom_sf"/>
</dbReference>
<organism evidence="5 6">
    <name type="scientific">Jimgerdemannia flammicorona</name>
    <dbReference type="NCBI Taxonomy" id="994334"/>
    <lineage>
        <taxon>Eukaryota</taxon>
        <taxon>Fungi</taxon>
        <taxon>Fungi incertae sedis</taxon>
        <taxon>Mucoromycota</taxon>
        <taxon>Mucoromycotina</taxon>
        <taxon>Endogonomycetes</taxon>
        <taxon>Endogonales</taxon>
        <taxon>Endogonaceae</taxon>
        <taxon>Jimgerdemannia</taxon>
    </lineage>
</organism>
<evidence type="ECO:0000256" key="1">
    <source>
        <dbReference type="ARBA" id="ARBA00010143"/>
    </source>
</evidence>
<dbReference type="Proteomes" id="UP000268093">
    <property type="component" value="Unassembled WGS sequence"/>
</dbReference>
<dbReference type="GO" id="GO:0006364">
    <property type="term" value="P:rRNA processing"/>
    <property type="evidence" value="ECO:0007669"/>
    <property type="project" value="TreeGrafter"/>
</dbReference>
<dbReference type="OrthoDB" id="756370at2759"/>
<proteinExistence type="inferred from homology"/>
<reference evidence="5 6" key="1">
    <citation type="journal article" date="2018" name="New Phytol.">
        <title>Phylogenomics of Endogonaceae and evolution of mycorrhizas within Mucoromycota.</title>
        <authorList>
            <person name="Chang Y."/>
            <person name="Desiro A."/>
            <person name="Na H."/>
            <person name="Sandor L."/>
            <person name="Lipzen A."/>
            <person name="Clum A."/>
            <person name="Barry K."/>
            <person name="Grigoriev I.V."/>
            <person name="Martin F.M."/>
            <person name="Stajich J.E."/>
            <person name="Smith M.E."/>
            <person name="Bonito G."/>
            <person name="Spatafora J.W."/>
        </authorList>
    </citation>
    <scope>NUCLEOTIDE SEQUENCE [LARGE SCALE GENOMIC DNA]</scope>
    <source>
        <strain evidence="5 6">GMNB39</strain>
    </source>
</reference>
<evidence type="ECO:0000313" key="5">
    <source>
        <dbReference type="EMBL" id="RUP24752.1"/>
    </source>
</evidence>
<feature type="repeat" description="WD" evidence="4">
    <location>
        <begin position="319"/>
        <end position="360"/>
    </location>
</feature>
<keyword evidence="3" id="KW-0677">Repeat</keyword>
<feature type="repeat" description="WD" evidence="4">
    <location>
        <begin position="121"/>
        <end position="152"/>
    </location>
</feature>
<evidence type="ECO:0000256" key="4">
    <source>
        <dbReference type="PROSITE-ProRule" id="PRU00221"/>
    </source>
</evidence>
<evidence type="ECO:0000256" key="3">
    <source>
        <dbReference type="ARBA" id="ARBA00022737"/>
    </source>
</evidence>
<dbReference type="AlphaFoldDB" id="A0A433BEN6"/>
<dbReference type="EMBL" id="RBNI01013915">
    <property type="protein sequence ID" value="RUP24752.1"/>
    <property type="molecule type" value="Genomic_DNA"/>
</dbReference>
<keyword evidence="6" id="KW-1185">Reference proteome</keyword>